<dbReference type="Pfam" id="PF13672">
    <property type="entry name" value="PP2C_2"/>
    <property type="match status" value="1"/>
</dbReference>
<evidence type="ECO:0000259" key="1">
    <source>
        <dbReference type="PROSITE" id="PS51746"/>
    </source>
</evidence>
<dbReference type="InterPro" id="IPR015655">
    <property type="entry name" value="PP2C"/>
</dbReference>
<gene>
    <name evidence="2" type="ORF">EJA05_02790</name>
</gene>
<sequence>MRAASPWRSAARTDPGKVRARNEDAFLDCPQHGLWAVADGMGGHEAGDIASQMIVESLADLPAASSFDERVLAVRQCLHWINRRLGQELTVSVAGQARVIGSTVVTLLLDGRRGACVWAGDSRCYLWRGQRLYQLTRDHSLQQQLMDQQSMSAEQAREHPSARALTRAVGASASLTLEVLEFEAQPGDVFLLCSDGLYDGLESGGLGHALDLASPGEALQRLFDTALGGAAKDNLTAVVIHR</sequence>
<dbReference type="PANTHER" id="PTHR13832">
    <property type="entry name" value="PROTEIN PHOSPHATASE 2C"/>
    <property type="match status" value="1"/>
</dbReference>
<dbReference type="KEGG" id="pory:EJA05_02790"/>
<dbReference type="CDD" id="cd00143">
    <property type="entry name" value="PP2Cc"/>
    <property type="match status" value="1"/>
</dbReference>
<dbReference type="Gene3D" id="3.60.40.10">
    <property type="entry name" value="PPM-type phosphatase domain"/>
    <property type="match status" value="1"/>
</dbReference>
<reference evidence="2 3" key="1">
    <citation type="submission" date="2018-12" db="EMBL/GenBank/DDBJ databases">
        <authorList>
            <person name="Li S."/>
            <person name="Yang R."/>
            <person name="Chen G."/>
            <person name="Zou L."/>
            <person name="Zhang C."/>
            <person name="Chen Y."/>
            <person name="Liu Z."/>
            <person name="Li Y."/>
            <person name="Yan Y."/>
            <person name="Huang M."/>
            <person name="Chen T."/>
        </authorList>
    </citation>
    <scope>NUCLEOTIDE SEQUENCE [LARGE SCALE GENOMIC DNA]</scope>
    <source>
        <strain evidence="2 3">1257</strain>
    </source>
</reference>
<protein>
    <submittedName>
        <fullName evidence="2">Serine/threonine-protein phosphatase</fullName>
    </submittedName>
</protein>
<evidence type="ECO:0000313" key="3">
    <source>
        <dbReference type="Proteomes" id="UP000268230"/>
    </source>
</evidence>
<organism evidence="2 3">
    <name type="scientific">Pseudomonas entomophila</name>
    <dbReference type="NCBI Taxonomy" id="312306"/>
    <lineage>
        <taxon>Bacteria</taxon>
        <taxon>Pseudomonadati</taxon>
        <taxon>Pseudomonadota</taxon>
        <taxon>Gammaproteobacteria</taxon>
        <taxon>Pseudomonadales</taxon>
        <taxon>Pseudomonadaceae</taxon>
        <taxon>Pseudomonas</taxon>
    </lineage>
</organism>
<dbReference type="GO" id="GO:0004722">
    <property type="term" value="F:protein serine/threonine phosphatase activity"/>
    <property type="evidence" value="ECO:0007669"/>
    <property type="project" value="InterPro"/>
</dbReference>
<name>A0A3S8UEJ5_9PSED</name>
<dbReference type="SUPFAM" id="SSF81606">
    <property type="entry name" value="PP2C-like"/>
    <property type="match status" value="1"/>
</dbReference>
<accession>A0A3S8UEJ5</accession>
<dbReference type="OrthoDB" id="9801841at2"/>
<dbReference type="SMART" id="SM00331">
    <property type="entry name" value="PP2C_SIG"/>
    <property type="match status" value="1"/>
</dbReference>
<dbReference type="InterPro" id="IPR036457">
    <property type="entry name" value="PPM-type-like_dom_sf"/>
</dbReference>
<dbReference type="Proteomes" id="UP000268230">
    <property type="component" value="Chromosome"/>
</dbReference>
<dbReference type="SMART" id="SM00332">
    <property type="entry name" value="PP2Cc"/>
    <property type="match status" value="1"/>
</dbReference>
<proteinExistence type="predicted"/>
<dbReference type="PROSITE" id="PS51746">
    <property type="entry name" value="PPM_2"/>
    <property type="match status" value="1"/>
</dbReference>
<dbReference type="AlphaFoldDB" id="A0A3S8UEJ5"/>
<feature type="domain" description="PPM-type phosphatase" evidence="1">
    <location>
        <begin position="8"/>
        <end position="242"/>
    </location>
</feature>
<dbReference type="PANTHER" id="PTHR13832:SF827">
    <property type="entry name" value="PROTEIN PHOSPHATASE 1L"/>
    <property type="match status" value="1"/>
</dbReference>
<dbReference type="EMBL" id="CP034338">
    <property type="protein sequence ID" value="AZL66731.1"/>
    <property type="molecule type" value="Genomic_DNA"/>
</dbReference>
<evidence type="ECO:0000313" key="2">
    <source>
        <dbReference type="EMBL" id="AZL66731.1"/>
    </source>
</evidence>
<dbReference type="InterPro" id="IPR001932">
    <property type="entry name" value="PPM-type_phosphatase-like_dom"/>
</dbReference>